<protein>
    <submittedName>
        <fullName evidence="2">Glycosyltransferase</fullName>
        <ecNumber evidence="2">2.4.-.-</ecNumber>
    </submittedName>
</protein>
<dbReference type="SUPFAM" id="SSF53448">
    <property type="entry name" value="Nucleotide-diphospho-sugar transferases"/>
    <property type="match status" value="1"/>
</dbReference>
<sequence>MDKAPLISVIVPVYNVAARLPACLAGIRGQTFADFECILVDDGSPDRSGAMCDEFAASFPAARVIHKANGGLSSARNAGLDAARGRYVVFLDADDELAPRALEYIAQVQEEAPDALVWWDHTRSPEAFEQGKSVPLRWERTSRVAQEPASDYTLAFVAAWNKLFVMDPIRRHDLRFDLRLGHAGVPGEDNKFSREYLDCVYADKNFPVAHIQLPLYHYYLNPCSLTGATPTRQIDEPDPPEPNYCARLQAEYEEKLRVAPDLLAGEPFAAACTVRIYLRSLAFAVWSAHQLGEHLARQDWDTPVTRTMLDYCRGQRIFVPYYLPFRLGSAAFIRRFYDWDIHRSAWFFRFKLLFKLLLRGWKEPPAFKE</sequence>
<comment type="caution">
    <text evidence="2">The sequence shown here is derived from an EMBL/GenBank/DDBJ whole genome shotgun (WGS) entry which is preliminary data.</text>
</comment>
<gene>
    <name evidence="2" type="ORF">H9865_01755</name>
</gene>
<evidence type="ECO:0000259" key="1">
    <source>
        <dbReference type="Pfam" id="PF00535"/>
    </source>
</evidence>
<dbReference type="InterPro" id="IPR001173">
    <property type="entry name" value="Glyco_trans_2-like"/>
</dbReference>
<accession>A0A9D2ADE2</accession>
<dbReference type="PANTHER" id="PTHR22916">
    <property type="entry name" value="GLYCOSYLTRANSFERASE"/>
    <property type="match status" value="1"/>
</dbReference>
<dbReference type="Gene3D" id="3.90.550.10">
    <property type="entry name" value="Spore Coat Polysaccharide Biosynthesis Protein SpsA, Chain A"/>
    <property type="match status" value="1"/>
</dbReference>
<dbReference type="CDD" id="cd00761">
    <property type="entry name" value="Glyco_tranf_GTA_type"/>
    <property type="match status" value="1"/>
</dbReference>
<evidence type="ECO:0000313" key="3">
    <source>
        <dbReference type="Proteomes" id="UP000824193"/>
    </source>
</evidence>
<evidence type="ECO:0000313" key="2">
    <source>
        <dbReference type="EMBL" id="HIX04825.1"/>
    </source>
</evidence>
<proteinExistence type="predicted"/>
<dbReference type="PANTHER" id="PTHR22916:SF3">
    <property type="entry name" value="UDP-GLCNAC:BETAGAL BETA-1,3-N-ACETYLGLUCOSAMINYLTRANSFERASE-LIKE PROTEIN 1"/>
    <property type="match status" value="1"/>
</dbReference>
<dbReference type="GO" id="GO:0016758">
    <property type="term" value="F:hexosyltransferase activity"/>
    <property type="evidence" value="ECO:0007669"/>
    <property type="project" value="UniProtKB-ARBA"/>
</dbReference>
<dbReference type="InterPro" id="IPR029044">
    <property type="entry name" value="Nucleotide-diphossugar_trans"/>
</dbReference>
<dbReference type="Pfam" id="PF00535">
    <property type="entry name" value="Glycos_transf_2"/>
    <property type="match status" value="1"/>
</dbReference>
<feature type="domain" description="Glycosyltransferase 2-like" evidence="1">
    <location>
        <begin position="8"/>
        <end position="168"/>
    </location>
</feature>
<name>A0A9D2ADE2_9FIRM</name>
<organism evidence="2 3">
    <name type="scientific">Candidatus Allofournierella pullicola</name>
    <dbReference type="NCBI Taxonomy" id="2838596"/>
    <lineage>
        <taxon>Bacteria</taxon>
        <taxon>Bacillati</taxon>
        <taxon>Bacillota</taxon>
        <taxon>Clostridia</taxon>
        <taxon>Eubacteriales</taxon>
        <taxon>Oscillospiraceae</taxon>
        <taxon>Allofournierella</taxon>
    </lineage>
</organism>
<dbReference type="EMBL" id="DXFW01000004">
    <property type="protein sequence ID" value="HIX04825.1"/>
    <property type="molecule type" value="Genomic_DNA"/>
</dbReference>
<keyword evidence="2" id="KW-0328">Glycosyltransferase</keyword>
<dbReference type="AlphaFoldDB" id="A0A9D2ADE2"/>
<reference evidence="2" key="1">
    <citation type="journal article" date="2021" name="PeerJ">
        <title>Extensive microbial diversity within the chicken gut microbiome revealed by metagenomics and culture.</title>
        <authorList>
            <person name="Gilroy R."/>
            <person name="Ravi A."/>
            <person name="Getino M."/>
            <person name="Pursley I."/>
            <person name="Horton D.L."/>
            <person name="Alikhan N.F."/>
            <person name="Baker D."/>
            <person name="Gharbi K."/>
            <person name="Hall N."/>
            <person name="Watson M."/>
            <person name="Adriaenssens E.M."/>
            <person name="Foster-Nyarko E."/>
            <person name="Jarju S."/>
            <person name="Secka A."/>
            <person name="Antonio M."/>
            <person name="Oren A."/>
            <person name="Chaudhuri R.R."/>
            <person name="La Ragione R."/>
            <person name="Hildebrand F."/>
            <person name="Pallen M.J."/>
        </authorList>
    </citation>
    <scope>NUCLEOTIDE SEQUENCE</scope>
    <source>
        <strain evidence="2">2239</strain>
    </source>
</reference>
<reference evidence="2" key="2">
    <citation type="submission" date="2021-04" db="EMBL/GenBank/DDBJ databases">
        <authorList>
            <person name="Gilroy R."/>
        </authorList>
    </citation>
    <scope>NUCLEOTIDE SEQUENCE</scope>
    <source>
        <strain evidence="2">2239</strain>
    </source>
</reference>
<dbReference type="Proteomes" id="UP000824193">
    <property type="component" value="Unassembled WGS sequence"/>
</dbReference>
<keyword evidence="2" id="KW-0808">Transferase</keyword>
<dbReference type="EC" id="2.4.-.-" evidence="2"/>